<dbReference type="Proteomes" id="UP000095280">
    <property type="component" value="Unplaced"/>
</dbReference>
<protein>
    <submittedName>
        <fullName evidence="2">VWFA domain-containing protein</fullName>
    </submittedName>
</protein>
<proteinExistence type="predicted"/>
<dbReference type="SMART" id="SM00327">
    <property type="entry name" value="VWA"/>
    <property type="match status" value="1"/>
</dbReference>
<dbReference type="OrthoDB" id="687730at2759"/>
<dbReference type="PANTHER" id="PTHR10579">
    <property type="entry name" value="CALCIUM-ACTIVATED CHLORIDE CHANNEL REGULATOR"/>
    <property type="match status" value="1"/>
</dbReference>
<evidence type="ECO:0000313" key="2">
    <source>
        <dbReference type="WBParaSite" id="maker-uti_cns_0000599-snap-gene-0.6-mRNA-1"/>
    </source>
</evidence>
<dbReference type="Pfam" id="PF13519">
    <property type="entry name" value="VWA_2"/>
    <property type="match status" value="1"/>
</dbReference>
<dbReference type="InterPro" id="IPR036465">
    <property type="entry name" value="vWFA_dom_sf"/>
</dbReference>
<reference evidence="2" key="1">
    <citation type="submission" date="2016-11" db="UniProtKB">
        <authorList>
            <consortium name="WormBaseParasite"/>
        </authorList>
    </citation>
    <scope>IDENTIFICATION</scope>
</reference>
<dbReference type="PROSITE" id="PS50234">
    <property type="entry name" value="VWFA"/>
    <property type="match status" value="1"/>
</dbReference>
<dbReference type="WBParaSite" id="maker-uti_cns_0000599-snap-gene-0.6-mRNA-1">
    <property type="protein sequence ID" value="maker-uti_cns_0000599-snap-gene-0.6-mRNA-1"/>
    <property type="gene ID" value="maker-uti_cns_0000599-snap-gene-0.6"/>
</dbReference>
<keyword evidence="1" id="KW-1185">Reference proteome</keyword>
<dbReference type="InterPro" id="IPR013642">
    <property type="entry name" value="CLCA_N"/>
</dbReference>
<evidence type="ECO:0000313" key="1">
    <source>
        <dbReference type="Proteomes" id="UP000095280"/>
    </source>
</evidence>
<accession>A0A1I8G2Q7</accession>
<dbReference type="Pfam" id="PF08434">
    <property type="entry name" value="CLCA"/>
    <property type="match status" value="1"/>
</dbReference>
<dbReference type="InterPro" id="IPR051266">
    <property type="entry name" value="CLCR"/>
</dbReference>
<dbReference type="Gene3D" id="3.40.50.410">
    <property type="entry name" value="von Willebrand factor, type A domain"/>
    <property type="match status" value="1"/>
</dbReference>
<sequence>MRLKRSNSNFMTILLVAIFIQLSAPSKLQLTDDGYFRNMLVVMEMSANGSIPELHYSQLLQALRTVFQSVSDMIGELTEPVGRRLSFSDVSVLVPNQLGRQLAKISSEMVQLHQATWERRDHADFHVSPDFYPADDGPVWEKPACGKPAKKIMLAAESLFNHTIARDLTLHFSQYRWGLHSEAPLAGPTYKILTPEGEARHRVSSCSPDIRTNLLIASGPGSGLPCDFSDTRQRNRCRVVVAEPFSSSAASFLFAPYSPGVFRFCDSDRHSSGPKRGHNKEADNLLNRYCGGRSAAEVIREHRDFQQISSAVSTKSKINFRLVVEPDKQRVVIAMDMSGSMGHESRFYNMIATVIHYLRFQLETGSECALIFFDIKANILHKLVKVDSAVIRERLVKSVMSLRPSGDTCIGAAALLAMAVLGEDPKSPTRNSVGQIVLFSDGEEICSGALDSAINALSKTSLKVDTIRFGDQADMRMSRLSEVTGGQQFFGPVTTSGLAALDLTLSLLATSSDTAWANETVALASQMVSLDFHRPLKFRIDASVRHDLVFWLFFPGESFLPGKLRLALRSPSGKEFNCSAGNSAVCTIESAARTATVKVPDESIETGHWTLANLAALPNNQTAAKFGQVLVTGRIGPRLRSGSVELPIKLYGSVEPDRVLRVKEDTEINVCARLIQGATKILNSQIYAVVKANNAEVARFSLFDVEHFRGSYCGQVPAYAITKARDYTIQLTCTSPVSRLITVGRLRVVAENPEFNRQRIPPNPITDLSIEQNYAEGLIRLHWRPVKDPSGLLKPGAYVPAYTVRYSTLSSAELRTNFLACPELIYTEETSVNIFSQYEALGKPLMFVAVAAVSASNVAGEIRFNRILSDPVAEPSLDELKKWGWSARTKRTKAQLRSAATSAVTVGVLAAGTALLVANFD</sequence>
<dbReference type="InterPro" id="IPR002035">
    <property type="entry name" value="VWF_A"/>
</dbReference>
<dbReference type="SUPFAM" id="SSF53300">
    <property type="entry name" value="vWA-like"/>
    <property type="match status" value="1"/>
</dbReference>
<dbReference type="PANTHER" id="PTHR10579:SF177">
    <property type="entry name" value="CALCIUM-ACTIVATED CHLORIDE CHANNEL REGULATOR 4-LIKE PROTEIN"/>
    <property type="match status" value="1"/>
</dbReference>
<organism evidence="1 2">
    <name type="scientific">Macrostomum lignano</name>
    <dbReference type="NCBI Taxonomy" id="282301"/>
    <lineage>
        <taxon>Eukaryota</taxon>
        <taxon>Metazoa</taxon>
        <taxon>Spiralia</taxon>
        <taxon>Lophotrochozoa</taxon>
        <taxon>Platyhelminthes</taxon>
        <taxon>Rhabditophora</taxon>
        <taxon>Macrostomorpha</taxon>
        <taxon>Macrostomida</taxon>
        <taxon>Macrostomidae</taxon>
        <taxon>Macrostomum</taxon>
    </lineage>
</organism>
<dbReference type="AlphaFoldDB" id="A0A1I8G2Q7"/>
<dbReference type="CDD" id="cd00198">
    <property type="entry name" value="vWFA"/>
    <property type="match status" value="1"/>
</dbReference>
<name>A0A1I8G2Q7_9PLAT</name>